<dbReference type="InterPro" id="IPR006162">
    <property type="entry name" value="Ppantetheine_attach_site"/>
</dbReference>
<dbReference type="Gene3D" id="3.30.300.30">
    <property type="match status" value="2"/>
</dbReference>
<accession>A0A5N5QC85</accession>
<dbReference type="Gene3D" id="3.40.50.1820">
    <property type="entry name" value="alpha/beta hydrolase"/>
    <property type="match status" value="1"/>
</dbReference>
<feature type="domain" description="Carrier" evidence="6">
    <location>
        <begin position="1451"/>
        <end position="1527"/>
    </location>
</feature>
<protein>
    <submittedName>
        <fullName evidence="7">Non-ribosomal peptide synthetase</fullName>
    </submittedName>
</protein>
<dbReference type="Pfam" id="PF13847">
    <property type="entry name" value="Methyltransf_31"/>
    <property type="match status" value="1"/>
</dbReference>
<evidence type="ECO:0000313" key="8">
    <source>
        <dbReference type="Proteomes" id="UP000383932"/>
    </source>
</evidence>
<evidence type="ECO:0000256" key="4">
    <source>
        <dbReference type="ARBA" id="ARBA00023268"/>
    </source>
</evidence>
<dbReference type="InterPro" id="IPR025714">
    <property type="entry name" value="Methyltranfer_dom"/>
</dbReference>
<dbReference type="Pfam" id="PF00668">
    <property type="entry name" value="Condensation"/>
    <property type="match status" value="1"/>
</dbReference>
<dbReference type="InterPro" id="IPR000873">
    <property type="entry name" value="AMP-dep_synth/lig_dom"/>
</dbReference>
<organism evidence="7 8">
    <name type="scientific">Ceratobasidium theobromae</name>
    <dbReference type="NCBI Taxonomy" id="1582974"/>
    <lineage>
        <taxon>Eukaryota</taxon>
        <taxon>Fungi</taxon>
        <taxon>Dikarya</taxon>
        <taxon>Basidiomycota</taxon>
        <taxon>Agaricomycotina</taxon>
        <taxon>Agaricomycetes</taxon>
        <taxon>Cantharellales</taxon>
        <taxon>Ceratobasidiaceae</taxon>
        <taxon>Ceratobasidium</taxon>
    </lineage>
</organism>
<keyword evidence="2" id="KW-0597">Phosphoprotein</keyword>
<dbReference type="InterPro" id="IPR029058">
    <property type="entry name" value="AB_hydrolase_fold"/>
</dbReference>
<dbReference type="GO" id="GO:0016874">
    <property type="term" value="F:ligase activity"/>
    <property type="evidence" value="ECO:0007669"/>
    <property type="project" value="UniProtKB-KW"/>
</dbReference>
<dbReference type="PANTHER" id="PTHR45527:SF1">
    <property type="entry name" value="FATTY ACID SYNTHASE"/>
    <property type="match status" value="1"/>
</dbReference>
<dbReference type="Gene3D" id="3.40.50.980">
    <property type="match status" value="1"/>
</dbReference>
<evidence type="ECO:0000256" key="3">
    <source>
        <dbReference type="ARBA" id="ARBA00022598"/>
    </source>
</evidence>
<reference evidence="7 8" key="1">
    <citation type="journal article" date="2019" name="Fungal Biol. Biotechnol.">
        <title>Draft genome sequence of fastidious pathogen Ceratobasidium theobromae, which causes vascular-streak dieback in Theobroma cacao.</title>
        <authorList>
            <person name="Ali S.S."/>
            <person name="Asman A."/>
            <person name="Shao J."/>
            <person name="Firmansyah A.P."/>
            <person name="Susilo A.W."/>
            <person name="Rosmana A."/>
            <person name="McMahon P."/>
            <person name="Junaid M."/>
            <person name="Guest D."/>
            <person name="Kheng T.Y."/>
            <person name="Meinhardt L.W."/>
            <person name="Bailey B.A."/>
        </authorList>
    </citation>
    <scope>NUCLEOTIDE SEQUENCE [LARGE SCALE GENOMIC DNA]</scope>
    <source>
        <strain evidence="7 8">CT2</strain>
    </source>
</reference>
<gene>
    <name evidence="7" type="ORF">CTheo_7204</name>
</gene>
<evidence type="ECO:0000256" key="1">
    <source>
        <dbReference type="ARBA" id="ARBA00022450"/>
    </source>
</evidence>
<dbReference type="GO" id="GO:0031177">
    <property type="term" value="F:phosphopantetheine binding"/>
    <property type="evidence" value="ECO:0007669"/>
    <property type="project" value="TreeGrafter"/>
</dbReference>
<sequence>MAITLTSTQLAKPQSPRVRALLKTGSRDNPSKLTAQPVDDNQILKPTSEDKWLLTGPHNDASMQELFVPLSAGAQIIVQPPGVLDTPEAYLRIIDESEVTIAQMLTTVWRQLVQQVASKAHTLPSSLRLIIVTGGEDITDDLKSWKRFVGSFPQVVSAYDLAEVPNASKPLRGIRMIPADLQKYAGALSIPRLSLTGGAKKNSLVPSEKVEPSEGNLRNRPRSDVGGRVFAQDGVPLAIADVKNSLKCSPVDLKSYLSGVPPTINLPHDFNRLDRTSHSSGRIVSFELPSEAIKSVCDRLGGSSAAAALTLFAATIHLYAAGQEEFMIGAMLNQTSVSTSVNGFLANLLPVRMNFEGVQVLDEVYRQVCEDMKRLGEGEGSPLHVVAKALGQTSFTSWNSIFQVSFAYQDNSQVASESDRIQLPLRSVACTDLMCSVAVAKDGSFSCEFDYNSDLFAHDVIKSLVSTMVGILNNWSAHPTRQIQELSFTDALTHVPSVSQLDPKDYSFGTFLAPLASQYADRQAVYDDNTNTFYTYKQLFSRAGRIQQSIAPLKKPNGTVLLLLERTVDVLAAEIGVSLAGQTWVPCDVGQPLSRIQDIALDANPTCIIAHERVTERLGITEEFGVPIVFVEGMFEDCQGDDGCPIPEEAGELAYMIYTSGSTGKPKGVTIGHASIIAYIRDTAAWAEKDMSFNAVLTTNVAWDASLTFIYPIFVTGGCLKLPKLHGEKDGTYISSLMKQQPSVNYFGGTSAGFNMWLDQKSSSASSFFPTRMSQIMLGGDEITPKLLQSILHELRDSPNVRIRHIYGPTEGTVFSSYGTFTHSDLERLLQRRRLPIDRVMPHVSMTVANAVGNELPRGIVGEIIIWGPCLFQGYHNLPEMNAKRILVKDGVRGWRSGDLGRHLPSGELEILGRMDSMRKVKGGFRVDLSEIQAQVTSCPGVSECYVSITSASGSGGNIVAYTVFEDPDDQDQPAVEAWSEALNNYSDANDLVNEDVDLSFDHRGWTSGLDRRKFTEFEMTEWLDSTINRILELGCFENGLRPRVLEIGCGTGMILFRLAGLCESYTGVDLLPSAVAQVQKHARAQGMDHVNVHVSPAHLFNQVVGDDQFDLVSRMTFCAKKATYLQKVLNQAGERLTPSGYLFFGDIKNYALAPQFAVAAGLANKPQSTRELLDEMTAHHKKEPEMLISPAYFNHLALNSPRYGTSMTCLKMGTGVTDMNMFRFDVIMQPRRSSESHGSQLHEIVPPQGFSLGDVSSTLAASPLPVVIRGLKNKRVADSYHLSSRTLDESRELDQVIFDAREYQNEEDVHDPDQFVNYIMESGQFKAVPLCSLSQPECFDLLVVSANVSRDELEQLCFEAQKNSSSGSSNLGWCNKLERNVSRQMLASLHKYLSSRLPIYMIPDYVVPMNSLPLSTSQKVDKNKLPMPDSSNRFVGGIAAASTEWSNEDEEHRPTIEVVLKIFISVLLTDKALSPKDDFFLCGGHSLLATKVTNMIRRELDVPLPFTAIIMNPTASQLAVQIDALKIESASGKQLPPNVNKLRPTTVTPPKGFLFVFHLMGGSINYSTPLINRLDVNSLGIEIYGMGWEPNRHLTTFDKLASAYASSIAETAGSAPIFLLGWCFAGMVATEVARKLPNAKLILVDTPTISEIGKVYANDEVLAREHEFSKKFVEHICGILNLAMPTDEQAKLASVLQQAGLAAHDTEKLIAFAREHFPLPSWVDDTEIQRFVVAFVDGRAVTSNLRANYSVPSAELLRVEPQLVLNLQATQGWRERSEWKQFSHLGWTRSEVFEGDPYAILAHSSTVTKLSSVLRENC</sequence>
<dbReference type="InterPro" id="IPR001242">
    <property type="entry name" value="Condensation_dom"/>
</dbReference>
<dbReference type="Gene3D" id="1.10.1200.10">
    <property type="entry name" value="ACP-like"/>
    <property type="match status" value="1"/>
</dbReference>
<dbReference type="InterPro" id="IPR020845">
    <property type="entry name" value="AMP-binding_CS"/>
</dbReference>
<comment type="caution">
    <text evidence="7">The sequence shown here is derived from an EMBL/GenBank/DDBJ whole genome shotgun (WGS) entry which is preliminary data.</text>
</comment>
<dbReference type="PANTHER" id="PTHR45527">
    <property type="entry name" value="NONRIBOSOMAL PEPTIDE SYNTHETASE"/>
    <property type="match status" value="1"/>
</dbReference>
<dbReference type="InterPro" id="IPR045851">
    <property type="entry name" value="AMP-bd_C_sf"/>
</dbReference>
<evidence type="ECO:0000259" key="6">
    <source>
        <dbReference type="PROSITE" id="PS50075"/>
    </source>
</evidence>
<dbReference type="CDD" id="cd02440">
    <property type="entry name" value="AdoMet_MTases"/>
    <property type="match status" value="1"/>
</dbReference>
<dbReference type="InterPro" id="IPR009081">
    <property type="entry name" value="PP-bd_ACP"/>
</dbReference>
<dbReference type="Proteomes" id="UP000383932">
    <property type="component" value="Unassembled WGS sequence"/>
</dbReference>
<dbReference type="SUPFAM" id="SSF47336">
    <property type="entry name" value="ACP-like"/>
    <property type="match status" value="1"/>
</dbReference>
<dbReference type="PROSITE" id="PS00012">
    <property type="entry name" value="PHOSPHOPANTETHEINE"/>
    <property type="match status" value="1"/>
</dbReference>
<keyword evidence="1" id="KW-0596">Phosphopantetheine</keyword>
<dbReference type="Gene3D" id="3.40.50.150">
    <property type="entry name" value="Vaccinia Virus protein VP39"/>
    <property type="match status" value="1"/>
</dbReference>
<dbReference type="InterPro" id="IPR042099">
    <property type="entry name" value="ANL_N_sf"/>
</dbReference>
<dbReference type="EMBL" id="SSOP01000282">
    <property type="protein sequence ID" value="KAB5589352.1"/>
    <property type="molecule type" value="Genomic_DNA"/>
</dbReference>
<keyword evidence="4" id="KW-0511">Multifunctional enzyme</keyword>
<dbReference type="Pfam" id="PF00501">
    <property type="entry name" value="AMP-binding"/>
    <property type="match status" value="2"/>
</dbReference>
<dbReference type="InterPro" id="IPR036736">
    <property type="entry name" value="ACP-like_sf"/>
</dbReference>
<keyword evidence="8" id="KW-1185">Reference proteome</keyword>
<dbReference type="GO" id="GO:0043041">
    <property type="term" value="P:amino acid activation for nonribosomal peptide biosynthetic process"/>
    <property type="evidence" value="ECO:0007669"/>
    <property type="project" value="TreeGrafter"/>
</dbReference>
<dbReference type="SUPFAM" id="SSF53474">
    <property type="entry name" value="alpha/beta-Hydrolases"/>
    <property type="match status" value="1"/>
</dbReference>
<dbReference type="SUPFAM" id="SSF53335">
    <property type="entry name" value="S-adenosyl-L-methionine-dependent methyltransferases"/>
    <property type="match status" value="1"/>
</dbReference>
<dbReference type="Pfam" id="PF00550">
    <property type="entry name" value="PP-binding"/>
    <property type="match status" value="1"/>
</dbReference>
<feature type="region of interest" description="Disordered" evidence="5">
    <location>
        <begin position="203"/>
        <end position="225"/>
    </location>
</feature>
<dbReference type="GO" id="GO:0044550">
    <property type="term" value="P:secondary metabolite biosynthetic process"/>
    <property type="evidence" value="ECO:0007669"/>
    <property type="project" value="TreeGrafter"/>
</dbReference>
<dbReference type="InterPro" id="IPR001031">
    <property type="entry name" value="Thioesterase"/>
</dbReference>
<dbReference type="PROSITE" id="PS00455">
    <property type="entry name" value="AMP_BINDING"/>
    <property type="match status" value="1"/>
</dbReference>
<dbReference type="PROSITE" id="PS50075">
    <property type="entry name" value="CARRIER"/>
    <property type="match status" value="1"/>
</dbReference>
<proteinExistence type="predicted"/>
<dbReference type="SUPFAM" id="SSF52777">
    <property type="entry name" value="CoA-dependent acyltransferases"/>
    <property type="match status" value="1"/>
</dbReference>
<dbReference type="Gene3D" id="3.40.50.12780">
    <property type="entry name" value="N-terminal domain of ligase-like"/>
    <property type="match status" value="1"/>
</dbReference>
<name>A0A5N5QC85_9AGAM</name>
<dbReference type="Pfam" id="PF00975">
    <property type="entry name" value="Thioesterase"/>
    <property type="match status" value="1"/>
</dbReference>
<dbReference type="Gene3D" id="3.30.559.30">
    <property type="entry name" value="Nonribosomal peptide synthetase, condensation domain"/>
    <property type="match status" value="1"/>
</dbReference>
<evidence type="ECO:0000313" key="7">
    <source>
        <dbReference type="EMBL" id="KAB5589352.1"/>
    </source>
</evidence>
<evidence type="ECO:0000256" key="2">
    <source>
        <dbReference type="ARBA" id="ARBA00022553"/>
    </source>
</evidence>
<dbReference type="GO" id="GO:0005737">
    <property type="term" value="C:cytoplasm"/>
    <property type="evidence" value="ECO:0007669"/>
    <property type="project" value="TreeGrafter"/>
</dbReference>
<dbReference type="InterPro" id="IPR029063">
    <property type="entry name" value="SAM-dependent_MTases_sf"/>
</dbReference>
<keyword evidence="3" id="KW-0436">Ligase</keyword>
<dbReference type="SUPFAM" id="SSF56801">
    <property type="entry name" value="Acetyl-CoA synthetase-like"/>
    <property type="match status" value="2"/>
</dbReference>
<dbReference type="OrthoDB" id="408177at2759"/>
<evidence type="ECO:0000256" key="5">
    <source>
        <dbReference type="SAM" id="MobiDB-lite"/>
    </source>
</evidence>